<dbReference type="InterPro" id="IPR050855">
    <property type="entry name" value="NDM-1-like"/>
</dbReference>
<dbReference type="SMART" id="SM00849">
    <property type="entry name" value="Lactamase_B"/>
    <property type="match status" value="1"/>
</dbReference>
<sequence>MMDWFEIRQVNRDLWMIVEPGHVVSWLYLGSDSAALIDSGTGIAPIRPVVEKLTRLPIKLINTHYHFDHVGGNAEFAVRLAGAQAEAPLRRHAPRDLLKRYIDGLLPLIADAEAQRAADADVMALTPELALRPFPAGFDAESWRPGGVAATGLLREGDEIDLGDRRLQVIETPGHSPDGISLFDPAHGVLFVGDTLTEGALYAHYDESSLDDLAVSVGKLTRLPAPVHAICAGHVARAIAEVSLIAETEAALKQVASGAPYRQGQDIFGYGLRETRHGRVWVYHSDGRASSFPLHD</sequence>
<dbReference type="SUPFAM" id="SSF56281">
    <property type="entry name" value="Metallo-hydrolase/oxidoreductase"/>
    <property type="match status" value="1"/>
</dbReference>
<dbReference type="PANTHER" id="PTHR42951">
    <property type="entry name" value="METALLO-BETA-LACTAMASE DOMAIN-CONTAINING"/>
    <property type="match status" value="1"/>
</dbReference>
<name>A0A964DZS6_9PROT</name>
<dbReference type="Gene3D" id="3.60.15.10">
    <property type="entry name" value="Ribonuclease Z/Hydroxyacylglutathione hydrolase-like"/>
    <property type="match status" value="1"/>
</dbReference>
<protein>
    <submittedName>
        <fullName evidence="3">MBL fold metallo-hydrolase</fullName>
    </submittedName>
</protein>
<dbReference type="InterPro" id="IPR001279">
    <property type="entry name" value="Metallo-B-lactamas"/>
</dbReference>
<evidence type="ECO:0000259" key="2">
    <source>
        <dbReference type="SMART" id="SM00849"/>
    </source>
</evidence>
<reference evidence="3" key="2">
    <citation type="submission" date="2021-01" db="EMBL/GenBank/DDBJ databases">
        <authorList>
            <person name="Mieszkin S."/>
            <person name="Pouder E."/>
            <person name="Alain K."/>
        </authorList>
    </citation>
    <scope>NUCLEOTIDE SEQUENCE</scope>
    <source>
        <strain evidence="3">HW T2.11</strain>
    </source>
</reference>
<evidence type="ECO:0000256" key="1">
    <source>
        <dbReference type="ARBA" id="ARBA00005250"/>
    </source>
</evidence>
<keyword evidence="4" id="KW-1185">Reference proteome</keyword>
<dbReference type="InterPro" id="IPR036866">
    <property type="entry name" value="RibonucZ/Hydroxyglut_hydro"/>
</dbReference>
<dbReference type="AlphaFoldDB" id="A0A964DZS6"/>
<feature type="domain" description="Metallo-beta-lactamase" evidence="2">
    <location>
        <begin position="22"/>
        <end position="234"/>
    </location>
</feature>
<organism evidence="3 4">
    <name type="scientific">Acidisoma silvae</name>
    <dbReference type="NCBI Taxonomy" id="2802396"/>
    <lineage>
        <taxon>Bacteria</taxon>
        <taxon>Pseudomonadati</taxon>
        <taxon>Pseudomonadota</taxon>
        <taxon>Alphaproteobacteria</taxon>
        <taxon>Acetobacterales</taxon>
        <taxon>Acidocellaceae</taxon>
        <taxon>Acidisoma</taxon>
    </lineage>
</organism>
<accession>A0A964DZS6</accession>
<proteinExistence type="inferred from homology"/>
<reference evidence="3" key="1">
    <citation type="journal article" date="2021" name="Microorganisms">
        <title>Acidisoma silvae sp. nov. and Acidisomacellulosilytica sp. nov., Two Acidophilic Bacteria Isolated from Decaying Wood, Hydrolyzing Cellulose and Producing Poly-3-hydroxybutyrate.</title>
        <authorList>
            <person name="Mieszkin S."/>
            <person name="Pouder E."/>
            <person name="Uroz S."/>
            <person name="Simon-Colin C."/>
            <person name="Alain K."/>
        </authorList>
    </citation>
    <scope>NUCLEOTIDE SEQUENCE</scope>
    <source>
        <strain evidence="3">HW T2.11</strain>
    </source>
</reference>
<dbReference type="PANTHER" id="PTHR42951:SF4">
    <property type="entry name" value="ACYL-COENZYME A THIOESTERASE MBLAC2"/>
    <property type="match status" value="1"/>
</dbReference>
<dbReference type="GO" id="GO:0017001">
    <property type="term" value="P:antibiotic catabolic process"/>
    <property type="evidence" value="ECO:0007669"/>
    <property type="project" value="UniProtKB-ARBA"/>
</dbReference>
<comment type="similarity">
    <text evidence="1">Belongs to the metallo-beta-lactamase superfamily. Class-B beta-lactamase family.</text>
</comment>
<evidence type="ECO:0000313" key="3">
    <source>
        <dbReference type="EMBL" id="MCB8876422.1"/>
    </source>
</evidence>
<comment type="caution">
    <text evidence="3">The sequence shown here is derived from an EMBL/GenBank/DDBJ whole genome shotgun (WGS) entry which is preliminary data.</text>
</comment>
<evidence type="ECO:0000313" key="4">
    <source>
        <dbReference type="Proteomes" id="UP000708298"/>
    </source>
</evidence>
<gene>
    <name evidence="3" type="ORF">ASILVAE211_14605</name>
</gene>
<dbReference type="EMBL" id="JAESVB010000006">
    <property type="protein sequence ID" value="MCB8876422.1"/>
    <property type="molecule type" value="Genomic_DNA"/>
</dbReference>
<dbReference type="Proteomes" id="UP000708298">
    <property type="component" value="Unassembled WGS sequence"/>
</dbReference>
<dbReference type="Pfam" id="PF00753">
    <property type="entry name" value="Lactamase_B"/>
    <property type="match status" value="1"/>
</dbReference>